<reference evidence="4 5" key="1">
    <citation type="submission" date="2018-08" db="EMBL/GenBank/DDBJ databases">
        <title>A genome reference for cultivated species of the human gut microbiota.</title>
        <authorList>
            <person name="Zou Y."/>
            <person name="Xue W."/>
            <person name="Luo G."/>
        </authorList>
    </citation>
    <scope>NUCLEOTIDE SEQUENCE [LARGE SCALE GENOMIC DNA]</scope>
    <source>
        <strain evidence="4 5">AF21-27</strain>
    </source>
</reference>
<accession>A0A412K6C6</accession>
<dbReference type="PANTHER" id="PTHR22916">
    <property type="entry name" value="GLYCOSYLTRANSFERASE"/>
    <property type="match status" value="1"/>
</dbReference>
<dbReference type="AlphaFoldDB" id="A0A412K6C6"/>
<evidence type="ECO:0000259" key="3">
    <source>
        <dbReference type="Pfam" id="PF00535"/>
    </source>
</evidence>
<dbReference type="RefSeq" id="WP_117760150.1">
    <property type="nucleotide sequence ID" value="NZ_JAQCOT010000015.1"/>
</dbReference>
<dbReference type="Gene3D" id="3.90.550.10">
    <property type="entry name" value="Spore Coat Polysaccharide Biosynthesis Protein SpsA, Chain A"/>
    <property type="match status" value="1"/>
</dbReference>
<feature type="domain" description="Glycosyltransferase 2-like" evidence="3">
    <location>
        <begin position="20"/>
        <end position="147"/>
    </location>
</feature>
<dbReference type="EMBL" id="QRVT01000005">
    <property type="protein sequence ID" value="RGS64293.1"/>
    <property type="molecule type" value="Genomic_DNA"/>
</dbReference>
<dbReference type="Proteomes" id="UP000285462">
    <property type="component" value="Unassembled WGS sequence"/>
</dbReference>
<name>A0A412K6C6_BIFAD</name>
<sequence length="340" mass="39552">MCEKSQATLNSKENETPLISVIVPVYNAESHLNRCIKSLVEQKYTNLEIILVDDGSTDSSSLICDKWKECDQRIHVIHQHNSGVAAARNAGLDYASGEYIGFVDSDDYALPDMYYRLLLNMKESNSDLSICSYERVNPDGSMYSNAIPCGKIVMDSCDAFKYVNLHGYFYVIVWDKLVRRELFDNLRFPNIQQGEDAFVVYELLDKAQRIVYDSTKLYRYYMSDGSLSQKISLQFVEVTKKMLNLVRHKYPQVEIYAVYGYLESIVGVNNRIAVNQERRKYSTFTTYTQQEMKHYLPLIARQNFISKAQSFQWALLQISPKLYDVFYCLYKRKHRNISSH</sequence>
<protein>
    <submittedName>
        <fullName evidence="4">Glycosyltransferase</fullName>
    </submittedName>
</protein>
<dbReference type="Pfam" id="PF00535">
    <property type="entry name" value="Glycos_transf_2"/>
    <property type="match status" value="1"/>
</dbReference>
<evidence type="ECO:0000256" key="1">
    <source>
        <dbReference type="ARBA" id="ARBA00022676"/>
    </source>
</evidence>
<gene>
    <name evidence="4" type="ORF">DWX79_08220</name>
</gene>
<evidence type="ECO:0000313" key="4">
    <source>
        <dbReference type="EMBL" id="RGS64293.1"/>
    </source>
</evidence>
<dbReference type="PANTHER" id="PTHR22916:SF51">
    <property type="entry name" value="GLYCOSYLTRANSFERASE EPSH-RELATED"/>
    <property type="match status" value="1"/>
</dbReference>
<dbReference type="InterPro" id="IPR001173">
    <property type="entry name" value="Glyco_trans_2-like"/>
</dbReference>
<evidence type="ECO:0000256" key="2">
    <source>
        <dbReference type="ARBA" id="ARBA00022679"/>
    </source>
</evidence>
<keyword evidence="1" id="KW-0328">Glycosyltransferase</keyword>
<dbReference type="SUPFAM" id="SSF53448">
    <property type="entry name" value="Nucleotide-diphospho-sugar transferases"/>
    <property type="match status" value="1"/>
</dbReference>
<evidence type="ECO:0000313" key="5">
    <source>
        <dbReference type="Proteomes" id="UP000285462"/>
    </source>
</evidence>
<dbReference type="CDD" id="cd00761">
    <property type="entry name" value="Glyco_tranf_GTA_type"/>
    <property type="match status" value="1"/>
</dbReference>
<comment type="caution">
    <text evidence="4">The sequence shown here is derived from an EMBL/GenBank/DDBJ whole genome shotgun (WGS) entry which is preliminary data.</text>
</comment>
<proteinExistence type="predicted"/>
<keyword evidence="2 4" id="KW-0808">Transferase</keyword>
<organism evidence="4 5">
    <name type="scientific">Bifidobacterium adolescentis</name>
    <dbReference type="NCBI Taxonomy" id="1680"/>
    <lineage>
        <taxon>Bacteria</taxon>
        <taxon>Bacillati</taxon>
        <taxon>Actinomycetota</taxon>
        <taxon>Actinomycetes</taxon>
        <taxon>Bifidobacteriales</taxon>
        <taxon>Bifidobacteriaceae</taxon>
        <taxon>Bifidobacterium</taxon>
    </lineage>
</organism>
<dbReference type="InterPro" id="IPR029044">
    <property type="entry name" value="Nucleotide-diphossugar_trans"/>
</dbReference>
<dbReference type="GO" id="GO:0016757">
    <property type="term" value="F:glycosyltransferase activity"/>
    <property type="evidence" value="ECO:0007669"/>
    <property type="project" value="UniProtKB-KW"/>
</dbReference>